<dbReference type="InterPro" id="IPR027417">
    <property type="entry name" value="P-loop_NTPase"/>
</dbReference>
<keyword evidence="4" id="KW-0378">Hydrolase</keyword>
<dbReference type="GO" id="GO:0007165">
    <property type="term" value="P:signal transduction"/>
    <property type="evidence" value="ECO:0007669"/>
    <property type="project" value="InterPro"/>
</dbReference>
<evidence type="ECO:0000256" key="7">
    <source>
        <dbReference type="ARBA" id="ARBA00047304"/>
    </source>
</evidence>
<evidence type="ECO:0000259" key="8">
    <source>
        <dbReference type="PROSITE" id="PS50104"/>
    </source>
</evidence>
<evidence type="ECO:0000256" key="3">
    <source>
        <dbReference type="ARBA" id="ARBA00022737"/>
    </source>
</evidence>
<keyword evidence="6" id="KW-0520">NAD</keyword>
<dbReference type="InterPro" id="IPR044974">
    <property type="entry name" value="Disease_R_plants"/>
</dbReference>
<dbReference type="Gene3D" id="3.80.10.10">
    <property type="entry name" value="Ribonuclease Inhibitor"/>
    <property type="match status" value="2"/>
</dbReference>
<dbReference type="PROSITE" id="PS50104">
    <property type="entry name" value="TIR"/>
    <property type="match status" value="1"/>
</dbReference>
<evidence type="ECO:0000256" key="4">
    <source>
        <dbReference type="ARBA" id="ARBA00022801"/>
    </source>
</evidence>
<dbReference type="PANTHER" id="PTHR11017:SF527">
    <property type="entry name" value="TMV RESISTANCE PROTEIN N-LIKE"/>
    <property type="match status" value="1"/>
</dbReference>
<dbReference type="Gene3D" id="1.10.8.430">
    <property type="entry name" value="Helical domain of apoptotic protease-activating factors"/>
    <property type="match status" value="1"/>
</dbReference>
<dbReference type="eggNOG" id="ENOG502R41B">
    <property type="taxonomic scope" value="Eukaryota"/>
</dbReference>
<keyword evidence="2" id="KW-0433">Leucine-rich repeat</keyword>
<dbReference type="GO" id="GO:0061809">
    <property type="term" value="F:NAD+ nucleosidase activity, cyclic ADP-ribose generating"/>
    <property type="evidence" value="ECO:0007669"/>
    <property type="project" value="UniProtKB-EC"/>
</dbReference>
<dbReference type="EMBL" id="KK198758">
    <property type="protein sequence ID" value="KCW67573.1"/>
    <property type="molecule type" value="Genomic_DNA"/>
</dbReference>
<evidence type="ECO:0000256" key="1">
    <source>
        <dbReference type="ARBA" id="ARBA00011982"/>
    </source>
</evidence>
<name>A0A059BN97_EUCGR</name>
<dbReference type="PRINTS" id="PR00364">
    <property type="entry name" value="DISEASERSIST"/>
</dbReference>
<dbReference type="OMA" id="RCSENGC"/>
<dbReference type="InterPro" id="IPR042197">
    <property type="entry name" value="Apaf_helical"/>
</dbReference>
<proteinExistence type="predicted"/>
<accession>A0A059BN97</accession>
<gene>
    <name evidence="9" type="ORF">EUGRSUZ_F01325</name>
</gene>
<dbReference type="InterPro" id="IPR003591">
    <property type="entry name" value="Leu-rich_rpt_typical-subtyp"/>
</dbReference>
<feature type="domain" description="TIR" evidence="8">
    <location>
        <begin position="14"/>
        <end position="182"/>
    </location>
</feature>
<dbReference type="InterPro" id="IPR035897">
    <property type="entry name" value="Toll_tir_struct_dom_sf"/>
</dbReference>
<dbReference type="InterPro" id="IPR002182">
    <property type="entry name" value="NB-ARC"/>
</dbReference>
<evidence type="ECO:0000313" key="9">
    <source>
        <dbReference type="EMBL" id="KCW67573.1"/>
    </source>
</evidence>
<dbReference type="Pfam" id="PF20160">
    <property type="entry name" value="C-JID"/>
    <property type="match status" value="1"/>
</dbReference>
<dbReference type="AlphaFoldDB" id="A0A059BN97"/>
<dbReference type="GO" id="GO:0006952">
    <property type="term" value="P:defense response"/>
    <property type="evidence" value="ECO:0007669"/>
    <property type="project" value="UniProtKB-KW"/>
</dbReference>
<dbReference type="InterPro" id="IPR032675">
    <property type="entry name" value="LRR_dom_sf"/>
</dbReference>
<dbReference type="InterPro" id="IPR045344">
    <property type="entry name" value="C-JID"/>
</dbReference>
<evidence type="ECO:0000256" key="5">
    <source>
        <dbReference type="ARBA" id="ARBA00022821"/>
    </source>
</evidence>
<keyword evidence="5" id="KW-0611">Plant defense</keyword>
<dbReference type="PANTHER" id="PTHR11017">
    <property type="entry name" value="LEUCINE-RICH REPEAT-CONTAINING PROTEIN"/>
    <property type="match status" value="1"/>
</dbReference>
<dbReference type="InterPro" id="IPR000157">
    <property type="entry name" value="TIR_dom"/>
</dbReference>
<dbReference type="SUPFAM" id="SSF46785">
    <property type="entry name" value="Winged helix' DNA-binding domain"/>
    <property type="match status" value="1"/>
</dbReference>
<dbReference type="Pfam" id="PF23282">
    <property type="entry name" value="WHD_ROQ1"/>
    <property type="match status" value="1"/>
</dbReference>
<dbReference type="SUPFAM" id="SSF52540">
    <property type="entry name" value="P-loop containing nucleoside triphosphate hydrolases"/>
    <property type="match status" value="1"/>
</dbReference>
<evidence type="ECO:0000256" key="2">
    <source>
        <dbReference type="ARBA" id="ARBA00022614"/>
    </source>
</evidence>
<dbReference type="FunCoup" id="A0A059BN97">
    <property type="interactions" value="16"/>
</dbReference>
<dbReference type="Gene3D" id="3.40.50.10140">
    <property type="entry name" value="Toll/interleukin-1 receptor homology (TIR) domain"/>
    <property type="match status" value="1"/>
</dbReference>
<dbReference type="SUPFAM" id="SSF52058">
    <property type="entry name" value="L domain-like"/>
    <property type="match status" value="1"/>
</dbReference>
<dbReference type="Gene3D" id="3.40.50.300">
    <property type="entry name" value="P-loop containing nucleotide triphosphate hydrolases"/>
    <property type="match status" value="1"/>
</dbReference>
<dbReference type="InterPro" id="IPR036390">
    <property type="entry name" value="WH_DNA-bd_sf"/>
</dbReference>
<dbReference type="Pfam" id="PF23598">
    <property type="entry name" value="LRR_14"/>
    <property type="match status" value="1"/>
</dbReference>
<dbReference type="FunFam" id="3.40.50.10140:FF:000007">
    <property type="entry name" value="Disease resistance protein (TIR-NBS-LRR class)"/>
    <property type="match status" value="1"/>
</dbReference>
<dbReference type="InterPro" id="IPR055414">
    <property type="entry name" value="LRR_R13L4/SHOC2-like"/>
</dbReference>
<dbReference type="SMART" id="SM00255">
    <property type="entry name" value="TIR"/>
    <property type="match status" value="1"/>
</dbReference>
<dbReference type="SUPFAM" id="SSF52200">
    <property type="entry name" value="Toll/Interleukin receptor TIR domain"/>
    <property type="match status" value="1"/>
</dbReference>
<dbReference type="EC" id="3.2.2.6" evidence="1"/>
<feature type="non-terminal residue" evidence="9">
    <location>
        <position position="1092"/>
    </location>
</feature>
<keyword evidence="3" id="KW-0677">Repeat</keyword>
<dbReference type="Gramene" id="KCW67573">
    <property type="protein sequence ID" value="KCW67573"/>
    <property type="gene ID" value="EUGRSUZ_F01325"/>
</dbReference>
<sequence length="1092" mass="124692">MASSPMPKDEQSQYKYDVFLSFRGEDIRKNFVDHLHDHLWRRGIMAFRDDHHHHLQRGKCIKPEILRAIEQSRYVLVIFSENYASSTWCLEEVAKVVECKDINEGSVIPIFYKFDPSDIRKLRGNFGRGLAQTEETYTGNRGDMKRWKDALSKVAGLAGRELKDGYETQFIRQIIGEIKDKLGPRLSYVVGNLVGMHSRVANVVEYLCLDKSDVCGIGIWGMGGIGKTTIARAVFDKIHGQFDDGCCFLANVREISKKNGLIYLQNQFLGDILQEDNLTIKDDHRGANMIKERLQHKKVLIVLDDVDEKEQLEKLVGGFDWFGHGSRIIITTRDEHLLLQYGVNSIYKGEELSFGEALQLLCLKVFKSNHPPAEFTELVKQVIGYADGLPLALDVLGSFLACRSLMQWKSALARLKECPEGKIFDRLRLSYDGLRQKEKEIFLDIACFFKGKEKPYITEVLDNCDLYANIGIEVLVEKSLIQIVGNRLWMHDLLQEMAWEIVRRESPEEPGERSRVWLFEDVCHILSKNSGTGKVKAIVLRSGDHRIVCLNGESFTNMTNLRLLDVRTINLSSGFKHLSNELRLLRWDNYNLKSFPPSFLPKNLVELHMQDSLLCSLWRGKKVLEKLKVINLNGSKLFVKPPNFKNVPNLERLILKGCKALSQVHPSIGYLERLSLLDLGDCENLTGLPDTIGNLKALKVLNLSRCSNLEELPKSIGGLECLEELDISESAITHLPSSLAFLQNLKKLRFHVSKRRPRNFWTLMHTLRTTLNSRCPRLQSFLGLSSLTELDLSGCSLLEGEIPNDFDCLPSLRSLDLAENFFTTITTSIKHISSLHFLIINHCKKLEVLPRLPESTMVVVAENCPKLKRISNPFIICTIPDSGFYFLNCSGLLPQDLDLTLQQKYSLSLFHYIFCCSIRLILGTYVVSPCLQCEIPEWFSYQAIGPLLSIDMPPNWHDNSWRGFALCASFGRINRSPCRDLENDHFIFCGFHADGNQLGPVFKFPIRFVNSGCLWLGHVLYSQFPCDTNWETMSLIVTSFTITDPELKVEKCGVHLIYEQSPTEFDDLLVKWSSSLPRDWDRSYHEVQPPRK</sequence>
<comment type="catalytic activity">
    <reaction evidence="7">
        <text>NAD(+) + H2O = ADP-D-ribose + nicotinamide + H(+)</text>
        <dbReference type="Rhea" id="RHEA:16301"/>
        <dbReference type="ChEBI" id="CHEBI:15377"/>
        <dbReference type="ChEBI" id="CHEBI:15378"/>
        <dbReference type="ChEBI" id="CHEBI:17154"/>
        <dbReference type="ChEBI" id="CHEBI:57540"/>
        <dbReference type="ChEBI" id="CHEBI:57967"/>
        <dbReference type="EC" id="3.2.2.6"/>
    </reaction>
    <physiologicalReaction direction="left-to-right" evidence="7">
        <dbReference type="Rhea" id="RHEA:16302"/>
    </physiologicalReaction>
</comment>
<protein>
    <recommendedName>
        <fullName evidence="1">ADP-ribosyl cyclase/cyclic ADP-ribose hydrolase</fullName>
        <ecNumber evidence="1">3.2.2.6</ecNumber>
    </recommendedName>
</protein>
<dbReference type="Pfam" id="PF01582">
    <property type="entry name" value="TIR"/>
    <property type="match status" value="1"/>
</dbReference>
<organism evidence="9">
    <name type="scientific">Eucalyptus grandis</name>
    <name type="common">Flooded gum</name>
    <dbReference type="NCBI Taxonomy" id="71139"/>
    <lineage>
        <taxon>Eukaryota</taxon>
        <taxon>Viridiplantae</taxon>
        <taxon>Streptophyta</taxon>
        <taxon>Embryophyta</taxon>
        <taxon>Tracheophyta</taxon>
        <taxon>Spermatophyta</taxon>
        <taxon>Magnoliopsida</taxon>
        <taxon>eudicotyledons</taxon>
        <taxon>Gunneridae</taxon>
        <taxon>Pentapetalae</taxon>
        <taxon>rosids</taxon>
        <taxon>malvids</taxon>
        <taxon>Myrtales</taxon>
        <taxon>Myrtaceae</taxon>
        <taxon>Myrtoideae</taxon>
        <taxon>Eucalypteae</taxon>
        <taxon>Eucalyptus</taxon>
    </lineage>
</organism>
<dbReference type="InParanoid" id="A0A059BN97"/>
<evidence type="ECO:0000256" key="6">
    <source>
        <dbReference type="ARBA" id="ARBA00023027"/>
    </source>
</evidence>
<dbReference type="InterPro" id="IPR058192">
    <property type="entry name" value="WHD_ROQ1-like"/>
</dbReference>
<dbReference type="GO" id="GO:0043531">
    <property type="term" value="F:ADP binding"/>
    <property type="evidence" value="ECO:0007669"/>
    <property type="project" value="InterPro"/>
</dbReference>
<dbReference type="GO" id="GO:0051707">
    <property type="term" value="P:response to other organism"/>
    <property type="evidence" value="ECO:0007669"/>
    <property type="project" value="UniProtKB-ARBA"/>
</dbReference>
<dbReference type="Pfam" id="PF00931">
    <property type="entry name" value="NB-ARC"/>
    <property type="match status" value="1"/>
</dbReference>
<reference evidence="9" key="1">
    <citation type="submission" date="2013-07" db="EMBL/GenBank/DDBJ databases">
        <title>The genome of Eucalyptus grandis.</title>
        <authorList>
            <person name="Schmutz J."/>
            <person name="Hayes R."/>
            <person name="Myburg A."/>
            <person name="Tuskan G."/>
            <person name="Grattapaglia D."/>
            <person name="Rokhsar D.S."/>
        </authorList>
    </citation>
    <scope>NUCLEOTIDE SEQUENCE</scope>
    <source>
        <tissue evidence="9">Leaf extractions</tissue>
    </source>
</reference>
<dbReference type="SMART" id="SM00369">
    <property type="entry name" value="LRR_TYP"/>
    <property type="match status" value="4"/>
</dbReference>